<dbReference type="OrthoDB" id="4510550at2759"/>
<dbReference type="InterPro" id="IPR050863">
    <property type="entry name" value="CenT-Element_Derived"/>
</dbReference>
<evidence type="ECO:0000313" key="4">
    <source>
        <dbReference type="EMBL" id="RJE17441.1"/>
    </source>
</evidence>
<dbReference type="Pfam" id="PF03221">
    <property type="entry name" value="HTH_Tnp_Tc5"/>
    <property type="match status" value="1"/>
</dbReference>
<keyword evidence="5" id="KW-1185">Reference proteome</keyword>
<dbReference type="InterPro" id="IPR036397">
    <property type="entry name" value="RNaseH_sf"/>
</dbReference>
<evidence type="ECO:0000256" key="2">
    <source>
        <dbReference type="SAM" id="MobiDB-lite"/>
    </source>
</evidence>
<dbReference type="PANTHER" id="PTHR19303">
    <property type="entry name" value="TRANSPOSON"/>
    <property type="match status" value="1"/>
</dbReference>
<dbReference type="EMBL" id="MVGC01000956">
    <property type="protein sequence ID" value="RJE17441.1"/>
    <property type="molecule type" value="Genomic_DNA"/>
</dbReference>
<protein>
    <submittedName>
        <fullName evidence="4">Pogo transposable element</fullName>
    </submittedName>
</protein>
<dbReference type="AlphaFoldDB" id="A0A3A2ZJT8"/>
<accession>A0A3A2ZJT8</accession>
<dbReference type="InterPro" id="IPR009057">
    <property type="entry name" value="Homeodomain-like_sf"/>
</dbReference>
<dbReference type="PROSITE" id="PS51253">
    <property type="entry name" value="HTH_CENPB"/>
    <property type="match status" value="1"/>
</dbReference>
<gene>
    <name evidence="4" type="ORF">PHISCL_10222</name>
</gene>
<evidence type="ECO:0000256" key="1">
    <source>
        <dbReference type="ARBA" id="ARBA00023125"/>
    </source>
</evidence>
<proteinExistence type="predicted"/>
<feature type="region of interest" description="Disordered" evidence="2">
    <location>
        <begin position="472"/>
        <end position="533"/>
    </location>
</feature>
<dbReference type="GO" id="GO:0005634">
    <property type="term" value="C:nucleus"/>
    <property type="evidence" value="ECO:0007669"/>
    <property type="project" value="TreeGrafter"/>
</dbReference>
<organism evidence="4 5">
    <name type="scientific">Aspergillus sclerotialis</name>
    <dbReference type="NCBI Taxonomy" id="2070753"/>
    <lineage>
        <taxon>Eukaryota</taxon>
        <taxon>Fungi</taxon>
        <taxon>Dikarya</taxon>
        <taxon>Ascomycota</taxon>
        <taxon>Pezizomycotina</taxon>
        <taxon>Eurotiomycetes</taxon>
        <taxon>Eurotiomycetidae</taxon>
        <taxon>Eurotiales</taxon>
        <taxon>Aspergillaceae</taxon>
        <taxon>Aspergillus</taxon>
        <taxon>Aspergillus subgen. Polypaecilum</taxon>
    </lineage>
</organism>
<dbReference type="Pfam" id="PF03184">
    <property type="entry name" value="DDE_1"/>
    <property type="match status" value="1"/>
</dbReference>
<sequence>MPPIRRQNLQSSTEQEGKIQLALLAYKNKEFPSIRETARRFQVPHATLQRRCNGQTFRPDTRANNYKLTLNEEESLLQWILSMDTRGSAPRPSIVRDMANILLAKRGGGVVGKNWASNYIQRHPELKSRYSRRYNYQRAKCEDLKVIQPWFDLVRRTIDKNGIQTEDIYNFDETGFAMGLIATAKVVTRAEYHGRRSVLQPGNREWVTSIECVNSTGFVLPPTIIFKGKTYHYEAWYNDLPHDWRIEISDNGWTTDEIGLRWLEKQFIPSTTNRTKGKYRLLVLDGHGSHLTPNFDRLCSQNDIIPICMPPHSSHLLQPLDIGCFAPLKRAYGTRVEAKARRNINHIDKLDFLAAFPQARAEAFKPETIQNAFAAAGLVPYNPNRVISKLDIHLQTSTPLGSRPGSQSSAWSPKTPHNLKQLNRQASSIKALLKQRSQSPINRALDQIVKGAQLQMHGATIMHQEICDLRTESETQKQKRKKSTKRTAQSEGYSTQEAKEAFNSPNQAIEALNAPTIEPASSASQPLRRAPPR</sequence>
<dbReference type="SMART" id="SM00674">
    <property type="entry name" value="CENPB"/>
    <property type="match status" value="1"/>
</dbReference>
<dbReference type="STRING" id="2070753.A0A3A2ZJT8"/>
<evidence type="ECO:0000313" key="5">
    <source>
        <dbReference type="Proteomes" id="UP000266188"/>
    </source>
</evidence>
<evidence type="ECO:0000259" key="3">
    <source>
        <dbReference type="PROSITE" id="PS51253"/>
    </source>
</evidence>
<feature type="region of interest" description="Disordered" evidence="2">
    <location>
        <begin position="397"/>
        <end position="417"/>
    </location>
</feature>
<feature type="compositionally biased region" description="Polar residues" evidence="2">
    <location>
        <begin position="397"/>
        <end position="412"/>
    </location>
</feature>
<dbReference type="SUPFAM" id="SSF46689">
    <property type="entry name" value="Homeodomain-like"/>
    <property type="match status" value="1"/>
</dbReference>
<feature type="non-terminal residue" evidence="4">
    <location>
        <position position="533"/>
    </location>
</feature>
<dbReference type="InterPro" id="IPR006600">
    <property type="entry name" value="HTH_CenpB_DNA-bd_dom"/>
</dbReference>
<dbReference type="Gene3D" id="3.30.420.10">
    <property type="entry name" value="Ribonuclease H-like superfamily/Ribonuclease H"/>
    <property type="match status" value="1"/>
</dbReference>
<name>A0A3A2ZJT8_9EURO</name>
<feature type="domain" description="HTH CENPB-type" evidence="3">
    <location>
        <begin position="60"/>
        <end position="129"/>
    </location>
</feature>
<reference evidence="5" key="1">
    <citation type="submission" date="2017-02" db="EMBL/GenBank/DDBJ databases">
        <authorList>
            <person name="Tafer H."/>
            <person name="Lopandic K."/>
        </authorList>
    </citation>
    <scope>NUCLEOTIDE SEQUENCE [LARGE SCALE GENOMIC DNA]</scope>
    <source>
        <strain evidence="5">CBS 366.77</strain>
    </source>
</reference>
<keyword evidence="1" id="KW-0238">DNA-binding</keyword>
<dbReference type="InterPro" id="IPR004875">
    <property type="entry name" value="DDE_SF_endonuclease_dom"/>
</dbReference>
<dbReference type="PANTHER" id="PTHR19303:SF62">
    <property type="entry name" value="HTH CENPB-TYPE DOMAIN-CONTAINING PROTEIN-RELATED"/>
    <property type="match status" value="1"/>
</dbReference>
<dbReference type="Proteomes" id="UP000266188">
    <property type="component" value="Unassembled WGS sequence"/>
</dbReference>
<comment type="caution">
    <text evidence="4">The sequence shown here is derived from an EMBL/GenBank/DDBJ whole genome shotgun (WGS) entry which is preliminary data.</text>
</comment>
<dbReference type="GO" id="GO:0003677">
    <property type="term" value="F:DNA binding"/>
    <property type="evidence" value="ECO:0007669"/>
    <property type="project" value="UniProtKB-KW"/>
</dbReference>